<gene>
    <name evidence="2" type="ORF">BDA96_10G291600</name>
</gene>
<reference evidence="2" key="2">
    <citation type="submission" date="2020-10" db="EMBL/GenBank/DDBJ databases">
        <authorList>
            <person name="Cooper E.A."/>
            <person name="Brenton Z.W."/>
            <person name="Flinn B.S."/>
            <person name="Jenkins J."/>
            <person name="Shu S."/>
            <person name="Flowers D."/>
            <person name="Luo F."/>
            <person name="Wang Y."/>
            <person name="Xia P."/>
            <person name="Barry K."/>
            <person name="Daum C."/>
            <person name="Lipzen A."/>
            <person name="Yoshinaga Y."/>
            <person name="Schmutz J."/>
            <person name="Saski C."/>
            <person name="Vermerris W."/>
            <person name="Kresovich S."/>
        </authorList>
    </citation>
    <scope>NUCLEOTIDE SEQUENCE</scope>
</reference>
<feature type="region of interest" description="Disordered" evidence="1">
    <location>
        <begin position="317"/>
        <end position="348"/>
    </location>
</feature>
<protein>
    <submittedName>
        <fullName evidence="2">Uncharacterized protein</fullName>
    </submittedName>
</protein>
<feature type="compositionally biased region" description="Polar residues" evidence="1">
    <location>
        <begin position="410"/>
        <end position="425"/>
    </location>
</feature>
<feature type="region of interest" description="Disordered" evidence="1">
    <location>
        <begin position="368"/>
        <end position="438"/>
    </location>
</feature>
<dbReference type="Proteomes" id="UP000807115">
    <property type="component" value="Chromosome 10"/>
</dbReference>
<comment type="caution">
    <text evidence="2">The sequence shown here is derived from an EMBL/GenBank/DDBJ whole genome shotgun (WGS) entry which is preliminary data.</text>
</comment>
<evidence type="ECO:0000256" key="1">
    <source>
        <dbReference type="SAM" id="MobiDB-lite"/>
    </source>
</evidence>
<evidence type="ECO:0000313" key="2">
    <source>
        <dbReference type="EMBL" id="KAG0515592.1"/>
    </source>
</evidence>
<feature type="compositionally biased region" description="Polar residues" evidence="1">
    <location>
        <begin position="462"/>
        <end position="474"/>
    </location>
</feature>
<reference evidence="2" key="1">
    <citation type="journal article" date="2019" name="BMC Genomics">
        <title>A new reference genome for Sorghum bicolor reveals high levels of sequence similarity between sweet and grain genotypes: implications for the genetics of sugar metabolism.</title>
        <authorList>
            <person name="Cooper E.A."/>
            <person name="Brenton Z.W."/>
            <person name="Flinn B.S."/>
            <person name="Jenkins J."/>
            <person name="Shu S."/>
            <person name="Flowers D."/>
            <person name="Luo F."/>
            <person name="Wang Y."/>
            <person name="Xia P."/>
            <person name="Barry K."/>
            <person name="Daum C."/>
            <person name="Lipzen A."/>
            <person name="Yoshinaga Y."/>
            <person name="Schmutz J."/>
            <person name="Saski C."/>
            <person name="Vermerris W."/>
            <person name="Kresovich S."/>
        </authorList>
    </citation>
    <scope>NUCLEOTIDE SEQUENCE</scope>
</reference>
<organism evidence="2 3">
    <name type="scientific">Sorghum bicolor</name>
    <name type="common">Sorghum</name>
    <name type="synonym">Sorghum vulgare</name>
    <dbReference type="NCBI Taxonomy" id="4558"/>
    <lineage>
        <taxon>Eukaryota</taxon>
        <taxon>Viridiplantae</taxon>
        <taxon>Streptophyta</taxon>
        <taxon>Embryophyta</taxon>
        <taxon>Tracheophyta</taxon>
        <taxon>Spermatophyta</taxon>
        <taxon>Magnoliopsida</taxon>
        <taxon>Liliopsida</taxon>
        <taxon>Poales</taxon>
        <taxon>Poaceae</taxon>
        <taxon>PACMAD clade</taxon>
        <taxon>Panicoideae</taxon>
        <taxon>Andropogonodae</taxon>
        <taxon>Andropogoneae</taxon>
        <taxon>Sorghinae</taxon>
        <taxon>Sorghum</taxon>
    </lineage>
</organism>
<name>A0A921U1W9_SORBI</name>
<proteinExistence type="predicted"/>
<dbReference type="AlphaFoldDB" id="A0A921U1W9"/>
<feature type="compositionally biased region" description="Basic and acidic residues" evidence="1">
    <location>
        <begin position="387"/>
        <end position="401"/>
    </location>
</feature>
<dbReference type="EMBL" id="CM027689">
    <property type="protein sequence ID" value="KAG0515592.1"/>
    <property type="molecule type" value="Genomic_DNA"/>
</dbReference>
<accession>A0A921U1W9</accession>
<feature type="region of interest" description="Disordered" evidence="1">
    <location>
        <begin position="454"/>
        <end position="477"/>
    </location>
</feature>
<evidence type="ECO:0000313" key="3">
    <source>
        <dbReference type="Proteomes" id="UP000807115"/>
    </source>
</evidence>
<sequence length="504" mass="55468">MIDGELHRLERKESTCGQNGHGFSDFTLQSHRVTFRIIPTLQVRSEGCPSSYPGGPYVSVCSRRITGFVKLFFAEPHGDGGLVALRDAAPGTMSAPPRHPYRTRSSAPLRSFQMSLHRHPAPAAPSATARASAQPRATLGPHRRVHLRAVLPQLRRQRVRRRSLGRPASCRHCRPVHGRPHRRERQEREWTSSSLSRLREGTDMAALPPLHRGLLEEGPRSATLRQDAAAGTVPTAQAAVVTCRSFVVLAPSQSFVPVSAHRTIAAPPSMLLLAALCSCSPRSPHRSRASRLLRCPPPWPRTLAVLSQLAASLSTPVAQLSCHPPPRPSLPTERHASRERRRASWESASARVNVPSFTLRSCKHWERANGIEGKKNQPDGSEQVTWPHEETGKSTEVDRSAADGTAVVDPNQTSRISGNQRNQTAGLKPSVTGQPDEEGENTLIRCIGLRSERERGRANHTAARTANGPTTDAEPTQRRRALPFFLRSPERRTRHVACPFSCRA</sequence>
<feature type="compositionally biased region" description="Basic and acidic residues" evidence="1">
    <location>
        <begin position="368"/>
        <end position="377"/>
    </location>
</feature>
<feature type="region of interest" description="Disordered" evidence="1">
    <location>
        <begin position="159"/>
        <end position="195"/>
    </location>
</feature>
<feature type="compositionally biased region" description="Basic residues" evidence="1">
    <location>
        <begin position="159"/>
        <end position="183"/>
    </location>
</feature>